<reference evidence="2 3" key="2">
    <citation type="journal article" date="2023" name="Mol. Biol. Evol.">
        <title>Genomics of Secondarily Temperate Adaptation in the Only Non-Antarctic Icefish.</title>
        <authorList>
            <person name="Rivera-Colon A.G."/>
            <person name="Rayamajhi N."/>
            <person name="Minhas B.F."/>
            <person name="Madrigal G."/>
            <person name="Bilyk K.T."/>
            <person name="Yoon V."/>
            <person name="Hune M."/>
            <person name="Gregory S."/>
            <person name="Cheng C.H.C."/>
            <person name="Catchen J.M."/>
        </authorList>
    </citation>
    <scope>NUCLEOTIDE SEQUENCE [LARGE SCALE GENOMIC DNA]</scope>
    <source>
        <strain evidence="2">JMC-PN-2008</strain>
    </source>
</reference>
<evidence type="ECO:0000313" key="2">
    <source>
        <dbReference type="EMBL" id="KAK5860761.1"/>
    </source>
</evidence>
<sequence length="95" mass="10583">MSTWGILRNDFYRYDIPRSFTPPSCCFPPTPLPPPTTLPVPPCPPPHDGDDVRSSISQPEAGDDMDNLPCEFSPALDMVLRLHALLQVRHARDEG</sequence>
<keyword evidence="3" id="KW-1185">Reference proteome</keyword>
<gene>
    <name evidence="2" type="ORF">PBY51_022220</name>
</gene>
<dbReference type="Proteomes" id="UP001346869">
    <property type="component" value="Unassembled WGS sequence"/>
</dbReference>
<accession>A0AAN7XAI8</accession>
<comment type="caution">
    <text evidence="2">The sequence shown here is derived from an EMBL/GenBank/DDBJ whole genome shotgun (WGS) entry which is preliminary data.</text>
</comment>
<protein>
    <submittedName>
        <fullName evidence="2">Uncharacterized protein</fullName>
    </submittedName>
</protein>
<proteinExistence type="predicted"/>
<dbReference type="AlphaFoldDB" id="A0AAN7XAI8"/>
<evidence type="ECO:0000256" key="1">
    <source>
        <dbReference type="SAM" id="MobiDB-lite"/>
    </source>
</evidence>
<evidence type="ECO:0000313" key="3">
    <source>
        <dbReference type="Proteomes" id="UP001346869"/>
    </source>
</evidence>
<dbReference type="EMBL" id="JAUZQC010000013">
    <property type="protein sequence ID" value="KAK5860761.1"/>
    <property type="molecule type" value="Genomic_DNA"/>
</dbReference>
<reference evidence="2 3" key="1">
    <citation type="journal article" date="2023" name="Genes (Basel)">
        <title>Chromosome-Level Genome Assembly and Circadian Gene Repertoire of the Patagonia Blennie Eleginops maclovinus-The Closest Ancestral Proxy of Antarctic Cryonotothenioids.</title>
        <authorList>
            <person name="Cheng C.C."/>
            <person name="Rivera-Colon A.G."/>
            <person name="Minhas B.F."/>
            <person name="Wilson L."/>
            <person name="Rayamajhi N."/>
            <person name="Vargas-Chacoff L."/>
            <person name="Catchen J.M."/>
        </authorList>
    </citation>
    <scope>NUCLEOTIDE SEQUENCE [LARGE SCALE GENOMIC DNA]</scope>
    <source>
        <strain evidence="2">JMC-PN-2008</strain>
    </source>
</reference>
<feature type="compositionally biased region" description="Pro residues" evidence="1">
    <location>
        <begin position="32"/>
        <end position="46"/>
    </location>
</feature>
<name>A0AAN7XAI8_ELEMC</name>
<feature type="region of interest" description="Disordered" evidence="1">
    <location>
        <begin position="32"/>
        <end position="68"/>
    </location>
</feature>
<organism evidence="2 3">
    <name type="scientific">Eleginops maclovinus</name>
    <name type="common">Patagonian blennie</name>
    <name type="synonym">Eleginus maclovinus</name>
    <dbReference type="NCBI Taxonomy" id="56733"/>
    <lineage>
        <taxon>Eukaryota</taxon>
        <taxon>Metazoa</taxon>
        <taxon>Chordata</taxon>
        <taxon>Craniata</taxon>
        <taxon>Vertebrata</taxon>
        <taxon>Euteleostomi</taxon>
        <taxon>Actinopterygii</taxon>
        <taxon>Neopterygii</taxon>
        <taxon>Teleostei</taxon>
        <taxon>Neoteleostei</taxon>
        <taxon>Acanthomorphata</taxon>
        <taxon>Eupercaria</taxon>
        <taxon>Perciformes</taxon>
        <taxon>Notothenioidei</taxon>
        <taxon>Eleginopidae</taxon>
        <taxon>Eleginops</taxon>
    </lineage>
</organism>